<accession>A0AAN1XXF5</accession>
<dbReference type="Pfam" id="PF13620">
    <property type="entry name" value="CarboxypepD_reg"/>
    <property type="match status" value="1"/>
</dbReference>
<evidence type="ECO:0000313" key="2">
    <source>
        <dbReference type="Proteomes" id="UP001317532"/>
    </source>
</evidence>
<gene>
    <name evidence="1" type="ORF">WPS_24340</name>
</gene>
<name>A0AAN1XXF5_UNVUL</name>
<protein>
    <recommendedName>
        <fullName evidence="3">TonB-dependent receptor</fullName>
    </recommendedName>
</protein>
<dbReference type="EMBL" id="AP025523">
    <property type="protein sequence ID" value="BDE07158.1"/>
    <property type="molecule type" value="Genomic_DNA"/>
</dbReference>
<dbReference type="KEGG" id="vab:WPS_24340"/>
<dbReference type="Proteomes" id="UP001317532">
    <property type="component" value="Chromosome"/>
</dbReference>
<organism evidence="1 2">
    <name type="scientific">Vulcanimicrobium alpinum</name>
    <dbReference type="NCBI Taxonomy" id="3016050"/>
    <lineage>
        <taxon>Bacteria</taxon>
        <taxon>Bacillati</taxon>
        <taxon>Vulcanimicrobiota</taxon>
        <taxon>Vulcanimicrobiia</taxon>
        <taxon>Vulcanimicrobiales</taxon>
        <taxon>Vulcanimicrobiaceae</taxon>
        <taxon>Vulcanimicrobium</taxon>
    </lineage>
</organism>
<keyword evidence="2" id="KW-1185">Reference proteome</keyword>
<evidence type="ECO:0008006" key="3">
    <source>
        <dbReference type="Google" id="ProtNLM"/>
    </source>
</evidence>
<reference evidence="1 2" key="1">
    <citation type="journal article" date="2022" name="ISME Commun">
        <title>Vulcanimicrobium alpinus gen. nov. sp. nov., the first cultivated representative of the candidate phylum 'Eremiobacterota', is a metabolically versatile aerobic anoxygenic phototroph.</title>
        <authorList>
            <person name="Yabe S."/>
            <person name="Muto K."/>
            <person name="Abe K."/>
            <person name="Yokota A."/>
            <person name="Staudigel H."/>
            <person name="Tebo B.M."/>
        </authorList>
    </citation>
    <scope>NUCLEOTIDE SEQUENCE [LARGE SCALE GENOMIC DNA]</scope>
    <source>
        <strain evidence="1 2">WC8-2</strain>
    </source>
</reference>
<dbReference type="InterPro" id="IPR013784">
    <property type="entry name" value="Carb-bd-like_fold"/>
</dbReference>
<dbReference type="SUPFAM" id="SSF49452">
    <property type="entry name" value="Starch-binding domain-like"/>
    <property type="match status" value="1"/>
</dbReference>
<proteinExistence type="predicted"/>
<evidence type="ECO:0000313" key="1">
    <source>
        <dbReference type="EMBL" id="BDE07158.1"/>
    </source>
</evidence>
<dbReference type="Gene3D" id="2.60.40.1120">
    <property type="entry name" value="Carboxypeptidase-like, regulatory domain"/>
    <property type="match status" value="1"/>
</dbReference>
<dbReference type="AlphaFoldDB" id="A0AAN1XXF5"/>
<dbReference type="GO" id="GO:0030246">
    <property type="term" value="F:carbohydrate binding"/>
    <property type="evidence" value="ECO:0007669"/>
    <property type="project" value="InterPro"/>
</dbReference>
<sequence>MVLMGAKGCENPNGQGVADFGSVTGRVVDAKSLQPIGAFTVAIGGQSRTVSPAQKGAFSVDKVPAGTQTLTIYAIGYQTYSLPGVVVQKDQTTVVPQDIGIVSTAPQ</sequence>